<dbReference type="AlphaFoldDB" id="F2E460"/>
<sequence length="66" mass="7495">MKVNFYLCPYLCCIIHIKFCLNNIIFALFQAITGNYPHVSYCIYNLEEDAAAPLVIYGAVKKIVSC</sequence>
<accession>F2E460</accession>
<organism evidence="1">
    <name type="scientific">Hordeum vulgare subsp. vulgare</name>
    <name type="common">Domesticated barley</name>
    <dbReference type="NCBI Taxonomy" id="112509"/>
    <lineage>
        <taxon>Eukaryota</taxon>
        <taxon>Viridiplantae</taxon>
        <taxon>Streptophyta</taxon>
        <taxon>Embryophyta</taxon>
        <taxon>Tracheophyta</taxon>
        <taxon>Spermatophyta</taxon>
        <taxon>Magnoliopsida</taxon>
        <taxon>Liliopsida</taxon>
        <taxon>Poales</taxon>
        <taxon>Poaceae</taxon>
        <taxon>BOP clade</taxon>
        <taxon>Pooideae</taxon>
        <taxon>Triticodae</taxon>
        <taxon>Triticeae</taxon>
        <taxon>Hordeinae</taxon>
        <taxon>Hordeum</taxon>
    </lineage>
</organism>
<dbReference type="EMBL" id="AK370934">
    <property type="protein sequence ID" value="BAK02132.1"/>
    <property type="molecule type" value="mRNA"/>
</dbReference>
<proteinExistence type="evidence at transcript level"/>
<name>F2E460_HORVV</name>
<evidence type="ECO:0000313" key="1">
    <source>
        <dbReference type="EMBL" id="BAK02132.1"/>
    </source>
</evidence>
<protein>
    <submittedName>
        <fullName evidence="1">Predicted protein</fullName>
    </submittedName>
</protein>
<reference evidence="1" key="1">
    <citation type="journal article" date="2011" name="Plant Physiol.">
        <title>Comprehensive sequence analysis of 24,783 barley full-length cDNAs derived from 12 clone libraries.</title>
        <authorList>
            <person name="Matsumoto T."/>
            <person name="Tanaka T."/>
            <person name="Sakai H."/>
            <person name="Amano N."/>
            <person name="Kanamori H."/>
            <person name="Kurita K."/>
            <person name="Kikuta A."/>
            <person name="Kamiya K."/>
            <person name="Yamamoto M."/>
            <person name="Ikawa H."/>
            <person name="Fujii N."/>
            <person name="Hori K."/>
            <person name="Itoh T."/>
            <person name="Sato K."/>
        </authorList>
    </citation>
    <scope>NUCLEOTIDE SEQUENCE</scope>
    <source>
        <tissue evidence="1">Shoot and root</tissue>
    </source>
</reference>